<dbReference type="Pfam" id="PF07729">
    <property type="entry name" value="FCD"/>
    <property type="match status" value="1"/>
</dbReference>
<keyword evidence="2" id="KW-0238">DNA-binding</keyword>
<keyword evidence="6" id="KW-1185">Reference proteome</keyword>
<dbReference type="InterPro" id="IPR036390">
    <property type="entry name" value="WH_DNA-bd_sf"/>
</dbReference>
<evidence type="ECO:0000256" key="1">
    <source>
        <dbReference type="ARBA" id="ARBA00023015"/>
    </source>
</evidence>
<dbReference type="PANTHER" id="PTHR43537:SF51">
    <property type="entry name" value="HTH-TYPE TRANSCRIPTIONAL REGULATOR LGOR-RELATED"/>
    <property type="match status" value="1"/>
</dbReference>
<evidence type="ECO:0000313" key="5">
    <source>
        <dbReference type="EMBL" id="AHB36281.1"/>
    </source>
</evidence>
<proteinExistence type="predicted"/>
<sequence>MKKTEIINNELTLIMDDKNEHKTIKSWIYKTLKNNIIELVIKPNQKISEFYLSQQFKVSRIPIREVLTILENEGLVEVLPQKGTFVKKISLQEIHSGIFFRKAIEAEVLFEIVESTQNYDLSYIYHTLELMKKYDWEKNNDPKKFHYLDNEFHRQIFKLVYKEYQWDKLDHFVSGHTRIRFLELFDKKTIVNIINQHEEELEIIIEKNKDKIRDFLSRHTSNFIDHLNNIIKLDPDMFE</sequence>
<evidence type="ECO:0000256" key="2">
    <source>
        <dbReference type="ARBA" id="ARBA00023125"/>
    </source>
</evidence>
<dbReference type="PROSITE" id="PS50949">
    <property type="entry name" value="HTH_GNTR"/>
    <property type="match status" value="1"/>
</dbReference>
<dbReference type="GO" id="GO:0003677">
    <property type="term" value="F:DNA binding"/>
    <property type="evidence" value="ECO:0007669"/>
    <property type="project" value="UniProtKB-KW"/>
</dbReference>
<evidence type="ECO:0000256" key="3">
    <source>
        <dbReference type="ARBA" id="ARBA00023163"/>
    </source>
</evidence>
<gene>
    <name evidence="5" type="ORF">SAPIS_v1c04360</name>
</gene>
<dbReference type="RefSeq" id="WP_023789221.1">
    <property type="nucleotide sequence ID" value="NC_022998.1"/>
</dbReference>
<dbReference type="InterPro" id="IPR036388">
    <property type="entry name" value="WH-like_DNA-bd_sf"/>
</dbReference>
<keyword evidence="3" id="KW-0804">Transcription</keyword>
<dbReference type="GO" id="GO:0003700">
    <property type="term" value="F:DNA-binding transcription factor activity"/>
    <property type="evidence" value="ECO:0007669"/>
    <property type="project" value="InterPro"/>
</dbReference>
<dbReference type="Pfam" id="PF00392">
    <property type="entry name" value="GntR"/>
    <property type="match status" value="1"/>
</dbReference>
<dbReference type="SMART" id="SM00345">
    <property type="entry name" value="HTH_GNTR"/>
    <property type="match status" value="1"/>
</dbReference>
<dbReference type="EMBL" id="CP006682">
    <property type="protein sequence ID" value="AHB36281.1"/>
    <property type="molecule type" value="Genomic_DNA"/>
</dbReference>
<dbReference type="SUPFAM" id="SSF48008">
    <property type="entry name" value="GntR ligand-binding domain-like"/>
    <property type="match status" value="1"/>
</dbReference>
<evidence type="ECO:0000313" key="6">
    <source>
        <dbReference type="Proteomes" id="UP000018550"/>
    </source>
</evidence>
<keyword evidence="1" id="KW-0805">Transcription regulation</keyword>
<dbReference type="HOGENOM" id="CLU_017584_5_2_14"/>
<dbReference type="eggNOG" id="COG1802">
    <property type="taxonomic scope" value="Bacteria"/>
</dbReference>
<dbReference type="OrthoDB" id="389878at2"/>
<dbReference type="PATRIC" id="fig|1276258.3.peg.437"/>
<organism evidence="5 6">
    <name type="scientific">Spiroplasma apis B31</name>
    <dbReference type="NCBI Taxonomy" id="1276258"/>
    <lineage>
        <taxon>Bacteria</taxon>
        <taxon>Bacillati</taxon>
        <taxon>Mycoplasmatota</taxon>
        <taxon>Mollicutes</taxon>
        <taxon>Entomoplasmatales</taxon>
        <taxon>Spiroplasmataceae</taxon>
        <taxon>Spiroplasma</taxon>
    </lineage>
</organism>
<protein>
    <recommendedName>
        <fullName evidence="4">HTH gntR-type domain-containing protein</fullName>
    </recommendedName>
</protein>
<reference evidence="5 6" key="1">
    <citation type="journal article" date="2014" name="Genome Announc.">
        <title>Complete Genome Sequence of Spiroplasma apis B31T (ATCC 33834), a Bacterium Associated with May Disease of Honeybees (Apis mellifera).</title>
        <authorList>
            <person name="Ku C."/>
            <person name="Lo W.S."/>
            <person name="Chen L.L."/>
            <person name="Kuo C.H."/>
        </authorList>
    </citation>
    <scope>NUCLEOTIDE SEQUENCE [LARGE SCALE GENOMIC DNA]</scope>
    <source>
        <strain evidence="5">B31</strain>
    </source>
</reference>
<dbReference type="Gene3D" id="1.10.10.10">
    <property type="entry name" value="Winged helix-like DNA-binding domain superfamily/Winged helix DNA-binding domain"/>
    <property type="match status" value="1"/>
</dbReference>
<dbReference type="AlphaFoldDB" id="V5RJJ4"/>
<feature type="domain" description="HTH gntR-type" evidence="4">
    <location>
        <begin position="22"/>
        <end position="89"/>
    </location>
</feature>
<dbReference type="CDD" id="cd07377">
    <property type="entry name" value="WHTH_GntR"/>
    <property type="match status" value="1"/>
</dbReference>
<name>V5RJJ4_SPIAP</name>
<dbReference type="Proteomes" id="UP000018550">
    <property type="component" value="Chromosome"/>
</dbReference>
<accession>V5RJJ4</accession>
<dbReference type="KEGG" id="sapi:SAPIS_v1c04360"/>
<dbReference type="PANTHER" id="PTHR43537">
    <property type="entry name" value="TRANSCRIPTIONAL REGULATOR, GNTR FAMILY"/>
    <property type="match status" value="1"/>
</dbReference>
<dbReference type="InterPro" id="IPR011711">
    <property type="entry name" value="GntR_C"/>
</dbReference>
<dbReference type="Gene3D" id="1.20.120.530">
    <property type="entry name" value="GntR ligand-binding domain-like"/>
    <property type="match status" value="1"/>
</dbReference>
<dbReference type="SUPFAM" id="SSF46785">
    <property type="entry name" value="Winged helix' DNA-binding domain"/>
    <property type="match status" value="1"/>
</dbReference>
<dbReference type="InterPro" id="IPR008920">
    <property type="entry name" value="TF_FadR/GntR_C"/>
</dbReference>
<dbReference type="InterPro" id="IPR000524">
    <property type="entry name" value="Tscrpt_reg_HTH_GntR"/>
</dbReference>
<dbReference type="STRING" id="1276258.SAPIS_v1c04360"/>
<evidence type="ECO:0000259" key="4">
    <source>
        <dbReference type="PROSITE" id="PS50949"/>
    </source>
</evidence>